<evidence type="ECO:0000313" key="5">
    <source>
        <dbReference type="EMBL" id="CAA7265425.1"/>
    </source>
</evidence>
<reference evidence="5 6" key="1">
    <citation type="submission" date="2020-01" db="EMBL/GenBank/DDBJ databases">
        <authorList>
            <person name="Gupta K D."/>
        </authorList>
    </citation>
    <scope>NUCLEOTIDE SEQUENCE [LARGE SCALE GENOMIC DNA]</scope>
</reference>
<accession>A0A8S0W0J3</accession>
<dbReference type="Proteomes" id="UP000467700">
    <property type="component" value="Unassembled WGS sequence"/>
</dbReference>
<dbReference type="AlphaFoldDB" id="A0A8S0W0J3"/>
<evidence type="ECO:0000256" key="2">
    <source>
        <dbReference type="ARBA" id="ARBA00005422"/>
    </source>
</evidence>
<dbReference type="InterPro" id="IPR001950">
    <property type="entry name" value="SUI1"/>
</dbReference>
<dbReference type="FunFam" id="3.30.780.10:FF:000001">
    <property type="entry name" value="Eukaryotic translation initiation factor SUI1"/>
    <property type="match status" value="1"/>
</dbReference>
<proteinExistence type="inferred from homology"/>
<keyword evidence="3" id="KW-0648">Protein biosynthesis</keyword>
<dbReference type="Pfam" id="PF01253">
    <property type="entry name" value="SUI1"/>
    <property type="match status" value="1"/>
</dbReference>
<evidence type="ECO:0000259" key="4">
    <source>
        <dbReference type="PROSITE" id="PS50296"/>
    </source>
</evidence>
<dbReference type="InterPro" id="IPR005874">
    <property type="entry name" value="SUI1_euk"/>
</dbReference>
<comment type="function">
    <text evidence="1">Probably involved in translation.</text>
</comment>
<dbReference type="SUPFAM" id="SSF55159">
    <property type="entry name" value="eIF1-like"/>
    <property type="match status" value="1"/>
</dbReference>
<dbReference type="GO" id="GO:0003743">
    <property type="term" value="F:translation initiation factor activity"/>
    <property type="evidence" value="ECO:0007669"/>
    <property type="project" value="InterPro"/>
</dbReference>
<dbReference type="GO" id="GO:0003729">
    <property type="term" value="F:mRNA binding"/>
    <property type="evidence" value="ECO:0007669"/>
    <property type="project" value="UniProtKB-ARBA"/>
</dbReference>
<comment type="similarity">
    <text evidence="2">Belongs to the SUI1 family.</text>
</comment>
<evidence type="ECO:0000256" key="3">
    <source>
        <dbReference type="ARBA" id="ARBA00022917"/>
    </source>
</evidence>
<gene>
    <name evidence="5" type="ORF">AAE3_LOCUS7678</name>
</gene>
<evidence type="ECO:0000256" key="1">
    <source>
        <dbReference type="ARBA" id="ARBA00003130"/>
    </source>
</evidence>
<dbReference type="OrthoDB" id="10248435at2759"/>
<dbReference type="PROSITE" id="PS50296">
    <property type="entry name" value="SUI1"/>
    <property type="match status" value="1"/>
</dbReference>
<evidence type="ECO:0000313" key="6">
    <source>
        <dbReference type="Proteomes" id="UP000467700"/>
    </source>
</evidence>
<dbReference type="NCBIfam" id="TIGR01160">
    <property type="entry name" value="SUI1_MOF2"/>
    <property type="match status" value="1"/>
</dbReference>
<protein>
    <recommendedName>
        <fullName evidence="4">SUI1 domain-containing protein</fullName>
    </recommendedName>
</protein>
<dbReference type="Gene3D" id="3.30.780.10">
    <property type="entry name" value="SUI1-like domain"/>
    <property type="match status" value="1"/>
</dbReference>
<dbReference type="CDD" id="cd11566">
    <property type="entry name" value="eIF1_SUI1"/>
    <property type="match status" value="1"/>
</dbReference>
<feature type="domain" description="SUI1" evidence="4">
    <location>
        <begin position="57"/>
        <end position="127"/>
    </location>
</feature>
<organism evidence="5 6">
    <name type="scientific">Cyclocybe aegerita</name>
    <name type="common">Black poplar mushroom</name>
    <name type="synonym">Agrocybe aegerita</name>
    <dbReference type="NCBI Taxonomy" id="1973307"/>
    <lineage>
        <taxon>Eukaryota</taxon>
        <taxon>Fungi</taxon>
        <taxon>Dikarya</taxon>
        <taxon>Basidiomycota</taxon>
        <taxon>Agaricomycotina</taxon>
        <taxon>Agaricomycetes</taxon>
        <taxon>Agaricomycetidae</taxon>
        <taxon>Agaricales</taxon>
        <taxon>Agaricineae</taxon>
        <taxon>Bolbitiaceae</taxon>
        <taxon>Cyclocybe</taxon>
    </lineage>
</organism>
<dbReference type="EMBL" id="CACVBS010000048">
    <property type="protein sequence ID" value="CAA7265425.1"/>
    <property type="molecule type" value="Genomic_DNA"/>
</dbReference>
<sequence length="138" mass="15216">MHCCGPRSVTPPSVTQFSITSPLSLTVTFNLNSYDPFADEGDPLGDNADVGSTADYIHIRIQQRNGRKTLTTLQGLPKQYDPKKLLKAFKKEFACNGTLVDDEKMGQVIQLQGDQRAKISSFLVENGLEKSTIKVHGF</sequence>
<name>A0A8S0W0J3_CYCAE</name>
<comment type="caution">
    <text evidence="5">The sequence shown here is derived from an EMBL/GenBank/DDBJ whole genome shotgun (WGS) entry which is preliminary data.</text>
</comment>
<keyword evidence="6" id="KW-1185">Reference proteome</keyword>
<dbReference type="InterPro" id="IPR036877">
    <property type="entry name" value="SUI1_dom_sf"/>
</dbReference>
<dbReference type="PANTHER" id="PTHR10388">
    <property type="entry name" value="EUKARYOTIC TRANSLATION INITIATION FACTOR SUI1"/>
    <property type="match status" value="1"/>
</dbReference>